<comment type="function">
    <text evidence="12">Component of the ubiquinol-cytochrome c oxidoreductase, a multisubunit transmembrane complex that is part of the mitochondrial electron transport chain which drives oxidative phosphorylation. The complex plays an important role in the uptake of multiple carbon sources present in different host niches.</text>
</comment>
<dbReference type="PANTHER" id="PTHR12980:SF0">
    <property type="entry name" value="CYTOCHROME B-C1 COMPLEX SUBUNIT 9"/>
    <property type="match status" value="1"/>
</dbReference>
<keyword evidence="9 12" id="KW-0496">Mitochondrion</keyword>
<dbReference type="Proteomes" id="UP000268535">
    <property type="component" value="Unassembled WGS sequence"/>
</dbReference>
<dbReference type="EMBL" id="ML009148">
    <property type="protein sequence ID" value="RKO97886.1"/>
    <property type="molecule type" value="Genomic_DNA"/>
</dbReference>
<dbReference type="SUPFAM" id="SSF81514">
    <property type="entry name" value="Subunit X (non-heme 7 kDa protein) of cytochrome bc1 complex (Ubiquinol-cytochrome c reductase)"/>
    <property type="match status" value="1"/>
</dbReference>
<evidence type="ECO:0000313" key="13">
    <source>
        <dbReference type="EMBL" id="RKO97886.1"/>
    </source>
</evidence>
<keyword evidence="3 12" id="KW-0813">Transport</keyword>
<dbReference type="OrthoDB" id="44067at2759"/>
<evidence type="ECO:0000256" key="1">
    <source>
        <dbReference type="ARBA" id="ARBA00004434"/>
    </source>
</evidence>
<evidence type="ECO:0000313" key="14">
    <source>
        <dbReference type="EMBL" id="RKP01136.1"/>
    </source>
</evidence>
<dbReference type="FunFam" id="1.20.5.260:FF:000001">
    <property type="entry name" value="Cytochrome b-c1 complex subunit 9"/>
    <property type="match status" value="1"/>
</dbReference>
<dbReference type="Pfam" id="PF05365">
    <property type="entry name" value="UCR_UQCRX_QCR9"/>
    <property type="match status" value="1"/>
</dbReference>
<dbReference type="PANTHER" id="PTHR12980">
    <property type="entry name" value="UBIQUINOL-CYTOCHROME C REDUCTASE COMPLEX, SUBUNIT X"/>
    <property type="match status" value="1"/>
</dbReference>
<reference evidence="15 16" key="1">
    <citation type="journal article" date="2018" name="Nat. Microbiol.">
        <title>Leveraging single-cell genomics to expand the fungal tree of life.</title>
        <authorList>
            <person name="Ahrendt S.R."/>
            <person name="Quandt C.A."/>
            <person name="Ciobanu D."/>
            <person name="Clum A."/>
            <person name="Salamov A."/>
            <person name="Andreopoulos B."/>
            <person name="Cheng J.F."/>
            <person name="Woyke T."/>
            <person name="Pelin A."/>
            <person name="Henrissat B."/>
            <person name="Reynolds N.K."/>
            <person name="Benny G.L."/>
            <person name="Smith M.E."/>
            <person name="James T.Y."/>
            <person name="Grigoriev I.V."/>
        </authorList>
    </citation>
    <scope>NUCLEOTIDE SEQUENCE [LARGE SCALE GENOMIC DNA]</scope>
    <source>
        <strain evidence="15 16">ATCC 52028</strain>
    </source>
</reference>
<evidence type="ECO:0000256" key="3">
    <source>
        <dbReference type="ARBA" id="ARBA00022448"/>
    </source>
</evidence>
<keyword evidence="6 12" id="KW-0999">Mitochondrion inner membrane</keyword>
<dbReference type="AlphaFoldDB" id="A0A4P9X1U6"/>
<reference evidence="13" key="3">
    <citation type="submission" date="2018-08" db="EMBL/GenBank/DDBJ databases">
        <title>Leveraging single-cell genomics to expand the Fungal Tree of Life.</title>
        <authorList>
            <consortium name="DOE Joint Genome Institute"/>
            <person name="Ahrendt S.R."/>
            <person name="Quandt C.A."/>
            <person name="Ciobanu D."/>
            <person name="Clum A."/>
            <person name="Salamov A."/>
            <person name="Andreopoulos B."/>
            <person name="Cheng J.-F."/>
            <person name="Woyke T."/>
            <person name="Pelin A."/>
            <person name="Henrissat B."/>
            <person name="Reynolds N."/>
            <person name="Benny G.L."/>
            <person name="Smith M.E."/>
            <person name="James T.Y."/>
            <person name="Grigoriev I.V."/>
        </authorList>
    </citation>
    <scope>NUCLEOTIDE SEQUENCE</scope>
    <source>
        <strain evidence="13">ATCC 52028</strain>
    </source>
</reference>
<evidence type="ECO:0000256" key="5">
    <source>
        <dbReference type="ARBA" id="ARBA00022692"/>
    </source>
</evidence>
<keyword evidence="16" id="KW-1185">Reference proteome</keyword>
<dbReference type="GO" id="GO:0006122">
    <property type="term" value="P:mitochondrial electron transport, ubiquinol to cytochrome c"/>
    <property type="evidence" value="ECO:0007669"/>
    <property type="project" value="UniProtKB-UniRule"/>
</dbReference>
<dbReference type="GO" id="GO:0005743">
    <property type="term" value="C:mitochondrial inner membrane"/>
    <property type="evidence" value="ECO:0007669"/>
    <property type="project" value="UniProtKB-SubCell"/>
</dbReference>
<evidence type="ECO:0000256" key="4">
    <source>
        <dbReference type="ARBA" id="ARBA00022660"/>
    </source>
</evidence>
<keyword evidence="10" id="KW-0472">Membrane</keyword>
<dbReference type="EMBL" id="ML014184">
    <property type="protein sequence ID" value="RKP01136.1"/>
    <property type="molecule type" value="Genomic_DNA"/>
</dbReference>
<comment type="subcellular location">
    <subcellularLocation>
        <location evidence="1 12">Mitochondrion inner membrane</location>
        <topology evidence="1 12">Single-pass membrane protein</topology>
    </subcellularLocation>
</comment>
<dbReference type="InterPro" id="IPR008027">
    <property type="entry name" value="QCR9"/>
</dbReference>
<keyword evidence="5" id="KW-0812">Transmembrane</keyword>
<comment type="similarity">
    <text evidence="2 12">Belongs to the UQCR10/QCR9 family.</text>
</comment>
<evidence type="ECO:0000313" key="16">
    <source>
        <dbReference type="Proteomes" id="UP000274922"/>
    </source>
</evidence>
<evidence type="ECO:0000256" key="7">
    <source>
        <dbReference type="ARBA" id="ARBA00022982"/>
    </source>
</evidence>
<comment type="subunit">
    <text evidence="12">Component of the ubiquinol-cytochrome c oxidoreductase (cytochrome b-c1 complex, complex III, CIII), a multisubunit enzyme composed of 3 respiratory subunits cytochrome b, cytochrome c1 and Rieske protein, 2 core protein subunits, and additional low-molecular weight protein subunits.</text>
</comment>
<evidence type="ECO:0000256" key="6">
    <source>
        <dbReference type="ARBA" id="ARBA00022792"/>
    </source>
</evidence>
<dbReference type="GO" id="GO:0045275">
    <property type="term" value="C:respiratory chain complex III"/>
    <property type="evidence" value="ECO:0007669"/>
    <property type="project" value="UniProtKB-UniRule"/>
</dbReference>
<evidence type="ECO:0000313" key="15">
    <source>
        <dbReference type="Proteomes" id="UP000268535"/>
    </source>
</evidence>
<sequence>MYDGAFDSVHWRIAVFVKRSSAFTASIVVSAFAFEVAFDTVTDRIWDTLNHGRQWKDLKARLEAASDE</sequence>
<name>A0A4P9X1U6_9FUNG</name>
<evidence type="ECO:0000256" key="10">
    <source>
        <dbReference type="ARBA" id="ARBA00023136"/>
    </source>
</evidence>
<protein>
    <recommendedName>
        <fullName evidence="11 12">Complex III subunit 9</fullName>
    </recommendedName>
</protein>
<dbReference type="Gene3D" id="1.20.5.260">
    <property type="entry name" value="Cytochrome b-c1 complex subunit 9"/>
    <property type="match status" value="1"/>
</dbReference>
<evidence type="ECO:0000256" key="12">
    <source>
        <dbReference type="RuleBase" id="RU368056"/>
    </source>
</evidence>
<dbReference type="STRING" id="1555241.A0A4P9X1U6"/>
<keyword evidence="7 12" id="KW-0249">Electron transport</keyword>
<keyword evidence="8" id="KW-1133">Transmembrane helix</keyword>
<gene>
    <name evidence="13" type="ORF">CAUPRSCDRAFT_5824</name>
    <name evidence="14" type="ORF">CXG81DRAFT_12385</name>
</gene>
<organism evidence="13 15">
    <name type="scientific">Caulochytrium protostelioides</name>
    <dbReference type="NCBI Taxonomy" id="1555241"/>
    <lineage>
        <taxon>Eukaryota</taxon>
        <taxon>Fungi</taxon>
        <taxon>Fungi incertae sedis</taxon>
        <taxon>Chytridiomycota</taxon>
        <taxon>Chytridiomycota incertae sedis</taxon>
        <taxon>Chytridiomycetes</taxon>
        <taxon>Caulochytriales</taxon>
        <taxon>Caulochytriaceae</taxon>
        <taxon>Caulochytrium</taxon>
    </lineage>
</organism>
<reference evidence="14" key="2">
    <citation type="submission" date="2018-04" db="EMBL/GenBank/DDBJ databases">
        <title>Leveraging single-cell genomics to expand the Fungal Tree of Life.</title>
        <authorList>
            <consortium name="DOE Joint Genome Institute"/>
            <person name="Ahrendt S.R."/>
            <person name="Quandt C.A."/>
            <person name="Ciobanu D."/>
            <person name="Clum A."/>
            <person name="Salamov A."/>
            <person name="Andreopoulos B."/>
            <person name="Cheng J.-F."/>
            <person name="Woyke T."/>
            <person name="Pelin A."/>
            <person name="Henrissat B."/>
            <person name="Benny G.L."/>
            <person name="Smith M.E."/>
            <person name="James T.Y."/>
            <person name="Grigoriev I.V."/>
        </authorList>
    </citation>
    <scope>NUCLEOTIDE SEQUENCE</scope>
    <source>
        <strain evidence="14">ATCC 52028</strain>
    </source>
</reference>
<evidence type="ECO:0000256" key="8">
    <source>
        <dbReference type="ARBA" id="ARBA00022989"/>
    </source>
</evidence>
<evidence type="ECO:0000256" key="2">
    <source>
        <dbReference type="ARBA" id="ARBA00007856"/>
    </source>
</evidence>
<accession>A0A4P9X1U6</accession>
<evidence type="ECO:0000256" key="11">
    <source>
        <dbReference type="ARBA" id="ARBA00044247"/>
    </source>
</evidence>
<proteinExistence type="inferred from homology"/>
<keyword evidence="4 12" id="KW-0679">Respiratory chain</keyword>
<dbReference type="Proteomes" id="UP000274922">
    <property type="component" value="Unassembled WGS sequence"/>
</dbReference>
<evidence type="ECO:0000256" key="9">
    <source>
        <dbReference type="ARBA" id="ARBA00023128"/>
    </source>
</evidence>
<dbReference type="InterPro" id="IPR036656">
    <property type="entry name" value="QCR9_sf"/>
</dbReference>